<proteinExistence type="predicted"/>
<evidence type="ECO:0000313" key="3">
    <source>
        <dbReference type="Proteomes" id="UP001596380"/>
    </source>
</evidence>
<accession>A0ABW2CEM7</accession>
<dbReference type="EMBL" id="JBHSXS010000004">
    <property type="protein sequence ID" value="MFC6880171.1"/>
    <property type="molecule type" value="Genomic_DNA"/>
</dbReference>
<sequence length="171" mass="19979">MEPIEYHQFQSMLRSAERAWHLELRDTYSVEFEEAPLDRWRKGEPDDFAWLEDWLQFIRELVANGVDVQRLRLVSEPHSEYTEWSISVTPLNVSAGENVRYLPRAMAKDIEFPEEDCWILDDDRLILSLFKQDGGSAGFAVEQSPGLLARYLAVRDVAWSRAIPFGQYVNR</sequence>
<dbReference type="InterPro" id="IPR049244">
    <property type="entry name" value="DUF6879"/>
</dbReference>
<feature type="domain" description="DUF6879" evidence="1">
    <location>
        <begin position="8"/>
        <end position="169"/>
    </location>
</feature>
<keyword evidence="3" id="KW-1185">Reference proteome</keyword>
<dbReference type="Proteomes" id="UP001596380">
    <property type="component" value="Unassembled WGS sequence"/>
</dbReference>
<evidence type="ECO:0000259" key="1">
    <source>
        <dbReference type="Pfam" id="PF21806"/>
    </source>
</evidence>
<gene>
    <name evidence="2" type="ORF">ACFQKB_10385</name>
</gene>
<reference evidence="3" key="1">
    <citation type="journal article" date="2019" name="Int. J. Syst. Evol. Microbiol.">
        <title>The Global Catalogue of Microorganisms (GCM) 10K type strain sequencing project: providing services to taxonomists for standard genome sequencing and annotation.</title>
        <authorList>
            <consortium name="The Broad Institute Genomics Platform"/>
            <consortium name="The Broad Institute Genome Sequencing Center for Infectious Disease"/>
            <person name="Wu L."/>
            <person name="Ma J."/>
        </authorList>
    </citation>
    <scope>NUCLEOTIDE SEQUENCE [LARGE SCALE GENOMIC DNA]</scope>
    <source>
        <strain evidence="3">JCM 3369</strain>
    </source>
</reference>
<dbReference type="RefSeq" id="WP_160820664.1">
    <property type="nucleotide sequence ID" value="NZ_JBHSXE010000001.1"/>
</dbReference>
<name>A0ABW2CEM7_9ACTN</name>
<evidence type="ECO:0000313" key="2">
    <source>
        <dbReference type="EMBL" id="MFC6880171.1"/>
    </source>
</evidence>
<comment type="caution">
    <text evidence="2">The sequence shown here is derived from an EMBL/GenBank/DDBJ whole genome shotgun (WGS) entry which is preliminary data.</text>
</comment>
<organism evidence="2 3">
    <name type="scientific">Actinomadura yumaensis</name>
    <dbReference type="NCBI Taxonomy" id="111807"/>
    <lineage>
        <taxon>Bacteria</taxon>
        <taxon>Bacillati</taxon>
        <taxon>Actinomycetota</taxon>
        <taxon>Actinomycetes</taxon>
        <taxon>Streptosporangiales</taxon>
        <taxon>Thermomonosporaceae</taxon>
        <taxon>Actinomadura</taxon>
    </lineage>
</organism>
<dbReference type="Pfam" id="PF21806">
    <property type="entry name" value="DUF6879"/>
    <property type="match status" value="1"/>
</dbReference>
<protein>
    <submittedName>
        <fullName evidence="2">DUF6879 family protein</fullName>
    </submittedName>
</protein>